<dbReference type="InterPro" id="IPR003362">
    <property type="entry name" value="Bact_transf"/>
</dbReference>
<feature type="domain" description="Bacterial sugar transferase" evidence="8">
    <location>
        <begin position="272"/>
        <end position="451"/>
    </location>
</feature>
<dbReference type="InterPro" id="IPR017475">
    <property type="entry name" value="EPS_sugar_tfrase"/>
</dbReference>
<feature type="transmembrane region" description="Helical" evidence="7">
    <location>
        <begin position="27"/>
        <end position="49"/>
    </location>
</feature>
<evidence type="ECO:0000256" key="6">
    <source>
        <dbReference type="ARBA" id="ARBA00023136"/>
    </source>
</evidence>
<name>A0A564WN01_9FIRM</name>
<evidence type="ECO:0000259" key="8">
    <source>
        <dbReference type="Pfam" id="PF02397"/>
    </source>
</evidence>
<dbReference type="PANTHER" id="PTHR30576:SF0">
    <property type="entry name" value="UNDECAPRENYL-PHOSPHATE N-ACETYLGALACTOSAMINYL 1-PHOSPHATE TRANSFERASE-RELATED"/>
    <property type="match status" value="1"/>
</dbReference>
<keyword evidence="3 9" id="KW-0808">Transferase</keyword>
<evidence type="ECO:0000256" key="2">
    <source>
        <dbReference type="ARBA" id="ARBA00006464"/>
    </source>
</evidence>
<evidence type="ECO:0000313" key="9">
    <source>
        <dbReference type="EMBL" id="VUX63833.1"/>
    </source>
</evidence>
<keyword evidence="4 7" id="KW-0812">Transmembrane</keyword>
<protein>
    <submittedName>
        <fullName evidence="9">UDP-N-acetylgalactosamine-undecaprenyl-phosphate N-acetylgalactosaminephosphotransferase</fullName>
        <ecNumber evidence="9">2.7.8.40</ecNumber>
    </submittedName>
</protein>
<keyword evidence="10" id="KW-1185">Reference proteome</keyword>
<evidence type="ECO:0000256" key="1">
    <source>
        <dbReference type="ARBA" id="ARBA00004141"/>
    </source>
</evidence>
<feature type="transmembrane region" description="Helical" evidence="7">
    <location>
        <begin position="133"/>
        <end position="150"/>
    </location>
</feature>
<dbReference type="Proteomes" id="UP000366766">
    <property type="component" value="Unassembled WGS sequence"/>
</dbReference>
<comment type="similarity">
    <text evidence="2">Belongs to the bacterial sugar transferase family.</text>
</comment>
<evidence type="ECO:0000256" key="4">
    <source>
        <dbReference type="ARBA" id="ARBA00022692"/>
    </source>
</evidence>
<keyword evidence="5 7" id="KW-1133">Transmembrane helix</keyword>
<proteinExistence type="inferred from homology"/>
<dbReference type="AlphaFoldDB" id="A0A564WN01"/>
<evidence type="ECO:0000256" key="5">
    <source>
        <dbReference type="ARBA" id="ARBA00022989"/>
    </source>
</evidence>
<evidence type="ECO:0000256" key="7">
    <source>
        <dbReference type="SAM" id="Phobius"/>
    </source>
</evidence>
<dbReference type="Pfam" id="PF02397">
    <property type="entry name" value="Bac_transf"/>
    <property type="match status" value="1"/>
</dbReference>
<comment type="subcellular location">
    <subcellularLocation>
        <location evidence="1">Membrane</location>
        <topology evidence="1">Multi-pass membrane protein</topology>
    </subcellularLocation>
</comment>
<feature type="transmembrane region" description="Helical" evidence="7">
    <location>
        <begin position="277"/>
        <end position="298"/>
    </location>
</feature>
<dbReference type="NCBIfam" id="TIGR03025">
    <property type="entry name" value="EPS_sugtrans"/>
    <property type="match status" value="1"/>
</dbReference>
<accession>A0A564WN01</accession>
<dbReference type="GO" id="GO:0016780">
    <property type="term" value="F:phosphotransferase activity, for other substituted phosphate groups"/>
    <property type="evidence" value="ECO:0007669"/>
    <property type="project" value="TreeGrafter"/>
</dbReference>
<dbReference type="EMBL" id="CABHOF010000030">
    <property type="protein sequence ID" value="VUX63833.1"/>
    <property type="molecule type" value="Genomic_DNA"/>
</dbReference>
<evidence type="ECO:0000313" key="10">
    <source>
        <dbReference type="Proteomes" id="UP000366766"/>
    </source>
</evidence>
<evidence type="ECO:0000256" key="3">
    <source>
        <dbReference type="ARBA" id="ARBA00022679"/>
    </source>
</evidence>
<reference evidence="9 10" key="1">
    <citation type="submission" date="2019-07" db="EMBL/GenBank/DDBJ databases">
        <authorList>
            <person name="Chang H.-W."/>
            <person name="Raman A."/>
            <person name="Venkatesh S."/>
            <person name="Gehrig J."/>
        </authorList>
    </citation>
    <scope>NUCLEOTIDE SEQUENCE [LARGE SCALE GENOMIC DNA]</scope>
    <source>
        <strain evidence="9">Blautia_wexlerae_LFYP_14</strain>
    </source>
</reference>
<gene>
    <name evidence="9" type="primary">wecA</name>
    <name evidence="9" type="ORF">BWLFYP14_01192</name>
</gene>
<dbReference type="PANTHER" id="PTHR30576">
    <property type="entry name" value="COLANIC BIOSYNTHESIS UDP-GLUCOSE LIPID CARRIER TRANSFERASE"/>
    <property type="match status" value="1"/>
</dbReference>
<sequence>MRNCENTEQLQRNRGYHVSKREDYKRFIVFCLASLVVLAQAAVFAWVWYSVYRGQIDEPFWRKGNWVLIAIYGLMFALFAKLYGGLKVGYLKRIDVFYSLTLALLCTNVVEYLEITLINRWFLSVWPMIEMTGIQLVLIIIWIFGSRYIYSGLYRARRLLVIYGDRDPGDDLIHKMNSRKDKYDISGKVHISVGEEKIHQMMQDYDGVIIWDLHSTERNRYLKYCFAHSVRCYVSPKISDIILMGSERIHLFDTPLLVSRNMGLAVDQRAAKRVMDILISGIGIIITSPIMLIIAIAVKAYDRGPVFYFQDRLTLGGKPFKICKFRSMCVDSEKNGARLASKHDSRITPVGHVLRNLHLDELPQLFNVFKGDMSLVGPRPERESIMLEYEKELPEFYYRLKVKAGLTGYAQVYGKYNTTPYDKLKLDLFYIENYSFLLDIKLIFMTVKIFFQKEVSEGVDDRQVNALKDSGKNVGVSENKTEE</sequence>
<dbReference type="EC" id="2.7.8.40" evidence="9"/>
<feature type="transmembrane region" description="Helical" evidence="7">
    <location>
        <begin position="64"/>
        <end position="84"/>
    </location>
</feature>
<feature type="transmembrane region" description="Helical" evidence="7">
    <location>
        <begin position="96"/>
        <end position="113"/>
    </location>
</feature>
<organism evidence="9 10">
    <name type="scientific">Blautia wexlerae</name>
    <dbReference type="NCBI Taxonomy" id="418240"/>
    <lineage>
        <taxon>Bacteria</taxon>
        <taxon>Bacillati</taxon>
        <taxon>Bacillota</taxon>
        <taxon>Clostridia</taxon>
        <taxon>Lachnospirales</taxon>
        <taxon>Lachnospiraceae</taxon>
        <taxon>Blautia</taxon>
    </lineage>
</organism>
<dbReference type="GO" id="GO:0016020">
    <property type="term" value="C:membrane"/>
    <property type="evidence" value="ECO:0007669"/>
    <property type="project" value="UniProtKB-SubCell"/>
</dbReference>
<keyword evidence="6 7" id="KW-0472">Membrane</keyword>